<dbReference type="AlphaFoldDB" id="A0AA43TUF6"/>
<feature type="domain" description="DUF8004" evidence="2">
    <location>
        <begin position="177"/>
        <end position="234"/>
    </location>
</feature>
<proteinExistence type="predicted"/>
<dbReference type="Pfam" id="PF26013">
    <property type="entry name" value="DUF8004"/>
    <property type="match status" value="1"/>
</dbReference>
<dbReference type="PANTHER" id="PTHR39601">
    <property type="entry name" value="CHORIOGENIN HMINOR"/>
    <property type="match status" value="1"/>
</dbReference>
<comment type="caution">
    <text evidence="3">The sequence shown here is derived from an EMBL/GenBank/DDBJ whole genome shotgun (WGS) entry which is preliminary data.</text>
</comment>
<dbReference type="Proteomes" id="UP001161017">
    <property type="component" value="Unassembled WGS sequence"/>
</dbReference>
<evidence type="ECO:0000313" key="3">
    <source>
        <dbReference type="EMBL" id="MDI1488234.1"/>
    </source>
</evidence>
<keyword evidence="4" id="KW-1185">Reference proteome</keyword>
<sequence length="236" mass="27211">MEASPSAPKAKDVKRWDGNERTSRKWDSVRKASSLTMTDSELWFPEGDCLVHFYERGASRRGASLRVHLADIQSSNCEPLLQQFHFPAQPQLEYSPGSDLMSDRSSYFNDAPQHELYIPAPSTLSREEAFQYHITTRNFFAWLYERPLVGERLGQALISLLERMDHYRPDQEQNLAEMLAYIDDQGYSDFRHCSDHALAVLQFAEKHQLRALWTDAFVHCTGMNDDLDTSIEFEVG</sequence>
<organism evidence="3 4">
    <name type="scientific">Ramalina farinacea</name>
    <dbReference type="NCBI Taxonomy" id="258253"/>
    <lineage>
        <taxon>Eukaryota</taxon>
        <taxon>Fungi</taxon>
        <taxon>Dikarya</taxon>
        <taxon>Ascomycota</taxon>
        <taxon>Pezizomycotina</taxon>
        <taxon>Lecanoromycetes</taxon>
        <taxon>OSLEUM clade</taxon>
        <taxon>Lecanoromycetidae</taxon>
        <taxon>Lecanorales</taxon>
        <taxon>Lecanorineae</taxon>
        <taxon>Ramalinaceae</taxon>
        <taxon>Ramalina</taxon>
    </lineage>
</organism>
<feature type="compositionally biased region" description="Basic and acidic residues" evidence="1">
    <location>
        <begin position="9"/>
        <end position="22"/>
    </location>
</feature>
<dbReference type="EMBL" id="JAPUFD010000007">
    <property type="protein sequence ID" value="MDI1488234.1"/>
    <property type="molecule type" value="Genomic_DNA"/>
</dbReference>
<feature type="region of interest" description="Disordered" evidence="1">
    <location>
        <begin position="1"/>
        <end position="22"/>
    </location>
</feature>
<evidence type="ECO:0000259" key="2">
    <source>
        <dbReference type="Pfam" id="PF26013"/>
    </source>
</evidence>
<reference evidence="3" key="1">
    <citation type="journal article" date="2023" name="Genome Biol. Evol.">
        <title>First Whole Genome Sequence and Flow Cytometry Genome Size Data for the Lichen-Forming Fungus Ramalina farinacea (Ascomycota).</title>
        <authorList>
            <person name="Llewellyn T."/>
            <person name="Mian S."/>
            <person name="Hill R."/>
            <person name="Leitch I.J."/>
            <person name="Gaya E."/>
        </authorList>
    </citation>
    <scope>NUCLEOTIDE SEQUENCE</scope>
    <source>
        <strain evidence="3">LIQ254RAFAR</strain>
    </source>
</reference>
<name>A0AA43TUF6_9LECA</name>
<evidence type="ECO:0000256" key="1">
    <source>
        <dbReference type="SAM" id="MobiDB-lite"/>
    </source>
</evidence>
<evidence type="ECO:0000313" key="4">
    <source>
        <dbReference type="Proteomes" id="UP001161017"/>
    </source>
</evidence>
<dbReference type="InterPro" id="IPR058317">
    <property type="entry name" value="DUF8004"/>
</dbReference>
<dbReference type="PANTHER" id="PTHR39601:SF1">
    <property type="entry name" value="CHORIOGENIN HMINOR"/>
    <property type="match status" value="1"/>
</dbReference>
<gene>
    <name evidence="3" type="ORF">OHK93_007508</name>
</gene>
<protein>
    <recommendedName>
        <fullName evidence="2">DUF8004 domain-containing protein</fullName>
    </recommendedName>
</protein>
<accession>A0AA43TUF6</accession>